<evidence type="ECO:0000256" key="4">
    <source>
        <dbReference type="SAM" id="MobiDB-lite"/>
    </source>
</evidence>
<feature type="compositionally biased region" description="Basic and acidic residues" evidence="4">
    <location>
        <begin position="182"/>
        <end position="196"/>
    </location>
</feature>
<evidence type="ECO:0000313" key="6">
    <source>
        <dbReference type="Proteomes" id="UP001329825"/>
    </source>
</evidence>
<dbReference type="EMBL" id="CP141881">
    <property type="protein sequence ID" value="WRT63326.1"/>
    <property type="molecule type" value="Genomic_DNA"/>
</dbReference>
<feature type="region of interest" description="Disordered" evidence="4">
    <location>
        <begin position="388"/>
        <end position="411"/>
    </location>
</feature>
<feature type="compositionally biased region" description="Polar residues" evidence="4">
    <location>
        <begin position="215"/>
        <end position="228"/>
    </location>
</feature>
<proteinExistence type="inferred from homology"/>
<dbReference type="PANTHER" id="PTHR13475">
    <property type="entry name" value="NEUGRIN"/>
    <property type="match status" value="1"/>
</dbReference>
<feature type="compositionally biased region" description="Polar residues" evidence="4">
    <location>
        <begin position="247"/>
        <end position="258"/>
    </location>
</feature>
<dbReference type="InterPro" id="IPR010487">
    <property type="entry name" value="NGRN/Rrg9"/>
</dbReference>
<organism evidence="5 6">
    <name type="scientific">Kwoniella shivajii</name>
    <dbReference type="NCBI Taxonomy" id="564305"/>
    <lineage>
        <taxon>Eukaryota</taxon>
        <taxon>Fungi</taxon>
        <taxon>Dikarya</taxon>
        <taxon>Basidiomycota</taxon>
        <taxon>Agaricomycotina</taxon>
        <taxon>Tremellomycetes</taxon>
        <taxon>Tremellales</taxon>
        <taxon>Cryptococcaceae</taxon>
        <taxon>Kwoniella</taxon>
    </lineage>
</organism>
<accession>A0ABZ1CNK4</accession>
<dbReference type="Pfam" id="PF12824">
    <property type="entry name" value="MRP-L20"/>
    <property type="match status" value="1"/>
</dbReference>
<gene>
    <name evidence="5" type="ORF">IL334_000231</name>
</gene>
<feature type="region of interest" description="Disordered" evidence="4">
    <location>
        <begin position="93"/>
        <end position="143"/>
    </location>
</feature>
<feature type="compositionally biased region" description="Basic and acidic residues" evidence="4">
    <location>
        <begin position="133"/>
        <end position="143"/>
    </location>
</feature>
<dbReference type="Proteomes" id="UP001329825">
    <property type="component" value="Chromosome 1"/>
</dbReference>
<dbReference type="PANTHER" id="PTHR13475:SF3">
    <property type="entry name" value="NEUGRIN"/>
    <property type="match status" value="1"/>
</dbReference>
<reference evidence="5 6" key="1">
    <citation type="submission" date="2024-01" db="EMBL/GenBank/DDBJ databases">
        <title>Comparative genomics of Cryptococcus and Kwoniella reveals pathogenesis evolution and contrasting modes of karyotype evolution via chromosome fusion or intercentromeric recombination.</title>
        <authorList>
            <person name="Coelho M.A."/>
            <person name="David-Palma M."/>
            <person name="Shea T."/>
            <person name="Bowers K."/>
            <person name="McGinley-Smith S."/>
            <person name="Mohammad A.W."/>
            <person name="Gnirke A."/>
            <person name="Yurkov A.M."/>
            <person name="Nowrousian M."/>
            <person name="Sun S."/>
            <person name="Cuomo C.A."/>
            <person name="Heitman J."/>
        </authorList>
    </citation>
    <scope>NUCLEOTIDE SEQUENCE [LARGE SCALE GENOMIC DNA]</scope>
    <source>
        <strain evidence="5">CBS 11374</strain>
    </source>
</reference>
<evidence type="ECO:0000256" key="1">
    <source>
        <dbReference type="ARBA" id="ARBA00003548"/>
    </source>
</evidence>
<name>A0ABZ1CNK4_9TREE</name>
<evidence type="ECO:0000256" key="2">
    <source>
        <dbReference type="ARBA" id="ARBA00010895"/>
    </source>
</evidence>
<evidence type="ECO:0000313" key="5">
    <source>
        <dbReference type="EMBL" id="WRT63326.1"/>
    </source>
</evidence>
<comment type="function">
    <text evidence="1">Required for respiratory activity and maintenance and expression of the mitochondrial genome.</text>
</comment>
<keyword evidence="6" id="KW-1185">Reference proteome</keyword>
<evidence type="ECO:0000256" key="3">
    <source>
        <dbReference type="ARBA" id="ARBA00013566"/>
    </source>
</evidence>
<feature type="region of interest" description="Disordered" evidence="4">
    <location>
        <begin position="167"/>
        <end position="333"/>
    </location>
</feature>
<dbReference type="RefSeq" id="XP_062788066.1">
    <property type="nucleotide sequence ID" value="XM_062932015.1"/>
</dbReference>
<dbReference type="GeneID" id="87952362"/>
<comment type="similarity">
    <text evidence="2">Belongs to the RRG9 family.</text>
</comment>
<feature type="compositionally biased region" description="Low complexity" evidence="4">
    <location>
        <begin position="109"/>
        <end position="128"/>
    </location>
</feature>
<sequence length="427" mass="47533">MFILSTASSSRVPLFLGVSTQQVGRSFCSSPIVSVKRPQKPYEAPIAKIDAYGNRVPIDFDAPTGKSGKEENERLKFLEGLYEQKNKSVFEKYGNGNSNEFGIRRNKSRSSISYPPSRSTSEIHSSSSYPNIHDGKDDSSLGEEEWKEKIGMDHRARFAKNKFKRADEMFREQAKRMNPSFRDGDERRPNQSRNRDSSGGTSNSNNKRNFGMRNNKVSFDTGLGTSSRSESDFGSEENTDRYKGRSGRSTFQFNTDKNSSQSPYSSKSDIRTERGTNSSLSNQPRYRQSFGSSPASDRSNNNHNLSPNSSPSQVGAADISPPPSSSKSPDEYWKPTKKLTYSAMAGMKALYSLDPVKFSKEVLSKKFGISREAVTRILKSKYRKDGQGEIQGQGEIGLKGTKWDRNPSTAETVSPVPAILRAFGKDP</sequence>
<feature type="compositionally biased region" description="Low complexity" evidence="4">
    <location>
        <begin position="299"/>
        <end position="312"/>
    </location>
</feature>
<feature type="compositionally biased region" description="Polar residues" evidence="4">
    <location>
        <begin position="275"/>
        <end position="298"/>
    </location>
</feature>
<protein>
    <recommendedName>
        <fullName evidence="3">Required for respiratory growth protein 9, mitochondrial</fullName>
    </recommendedName>
</protein>
<feature type="compositionally biased region" description="Polar residues" evidence="4">
    <location>
        <begin position="197"/>
        <end position="208"/>
    </location>
</feature>